<name>A0A183STM5_SCHSO</name>
<keyword evidence="4" id="KW-0547">Nucleotide-binding</keyword>
<dbReference type="GO" id="GO:0004672">
    <property type="term" value="F:protein kinase activity"/>
    <property type="evidence" value="ECO:0007669"/>
    <property type="project" value="InterPro"/>
</dbReference>
<dbReference type="CDD" id="cd07302">
    <property type="entry name" value="CHD"/>
    <property type="match status" value="1"/>
</dbReference>
<dbReference type="GO" id="GO:0001653">
    <property type="term" value="F:peptide receptor activity"/>
    <property type="evidence" value="ECO:0007669"/>
    <property type="project" value="TreeGrafter"/>
</dbReference>
<dbReference type="STRING" id="70667.A0A183STM5"/>
<comment type="similarity">
    <text evidence="9">Belongs to the adenylyl cyclase class-4/guanylyl cyclase family.</text>
</comment>
<dbReference type="InterPro" id="IPR018297">
    <property type="entry name" value="A/G_cyclase_CS"/>
</dbReference>
<dbReference type="InterPro" id="IPR001054">
    <property type="entry name" value="A/G_cyclase"/>
</dbReference>
<dbReference type="GO" id="GO:0005886">
    <property type="term" value="C:plasma membrane"/>
    <property type="evidence" value="ECO:0007669"/>
    <property type="project" value="TreeGrafter"/>
</dbReference>
<dbReference type="SUPFAM" id="SSF55073">
    <property type="entry name" value="Nucleotide cyclase"/>
    <property type="match status" value="1"/>
</dbReference>
<evidence type="ECO:0000256" key="6">
    <source>
        <dbReference type="ARBA" id="ARBA00023136"/>
    </source>
</evidence>
<dbReference type="InterPro" id="IPR000719">
    <property type="entry name" value="Prot_kinase_dom"/>
</dbReference>
<evidence type="ECO:0000256" key="4">
    <source>
        <dbReference type="ARBA" id="ARBA00022741"/>
    </source>
</evidence>
<feature type="region of interest" description="Disordered" evidence="11">
    <location>
        <begin position="977"/>
        <end position="1018"/>
    </location>
</feature>
<evidence type="ECO:0000256" key="9">
    <source>
        <dbReference type="RuleBase" id="RU000405"/>
    </source>
</evidence>
<evidence type="ECO:0000256" key="8">
    <source>
        <dbReference type="ARBA" id="ARBA00023293"/>
    </source>
</evidence>
<evidence type="ECO:0000256" key="7">
    <source>
        <dbReference type="ARBA" id="ARBA00023239"/>
    </source>
</evidence>
<dbReference type="Gene3D" id="1.10.510.10">
    <property type="entry name" value="Transferase(Phosphotransferase) domain 1"/>
    <property type="match status" value="2"/>
</dbReference>
<dbReference type="WBParaSite" id="SSLN_0000785501-mRNA-1">
    <property type="protein sequence ID" value="SSLN_0000785501-mRNA-1"/>
    <property type="gene ID" value="SSLN_0000785501"/>
</dbReference>
<dbReference type="EMBL" id="UYSU01034208">
    <property type="protein sequence ID" value="VDL93958.1"/>
    <property type="molecule type" value="Genomic_DNA"/>
</dbReference>
<dbReference type="SUPFAM" id="SSF56112">
    <property type="entry name" value="Protein kinase-like (PK-like)"/>
    <property type="match status" value="1"/>
</dbReference>
<dbReference type="Pfam" id="PF07714">
    <property type="entry name" value="PK_Tyr_Ser-Thr"/>
    <property type="match status" value="2"/>
</dbReference>
<dbReference type="GO" id="GO:0035556">
    <property type="term" value="P:intracellular signal transduction"/>
    <property type="evidence" value="ECO:0007669"/>
    <property type="project" value="InterPro"/>
</dbReference>
<evidence type="ECO:0000313" key="16">
    <source>
        <dbReference type="WBParaSite" id="SSLN_0000785501-mRNA-1"/>
    </source>
</evidence>
<feature type="compositionally biased region" description="Polar residues" evidence="11">
    <location>
        <begin position="983"/>
        <end position="993"/>
    </location>
</feature>
<dbReference type="PANTHER" id="PTHR11920:SF462">
    <property type="entry name" value="GUANYLATE CYCLASE"/>
    <property type="match status" value="1"/>
</dbReference>
<evidence type="ECO:0000256" key="1">
    <source>
        <dbReference type="ARBA" id="ARBA00004167"/>
    </source>
</evidence>
<dbReference type="Gene3D" id="3.30.70.1230">
    <property type="entry name" value="Nucleotide cyclase"/>
    <property type="match status" value="2"/>
</dbReference>
<evidence type="ECO:0000256" key="5">
    <source>
        <dbReference type="ARBA" id="ARBA00022989"/>
    </source>
</evidence>
<evidence type="ECO:0000259" key="13">
    <source>
        <dbReference type="PROSITE" id="PS50125"/>
    </source>
</evidence>
<evidence type="ECO:0000313" key="15">
    <source>
        <dbReference type="Proteomes" id="UP000275846"/>
    </source>
</evidence>
<dbReference type="PROSITE" id="PS00452">
    <property type="entry name" value="GUANYLATE_CYCLASE_1"/>
    <property type="match status" value="1"/>
</dbReference>
<reference evidence="14 15" key="2">
    <citation type="submission" date="2018-11" db="EMBL/GenBank/DDBJ databases">
        <authorList>
            <consortium name="Pathogen Informatics"/>
        </authorList>
    </citation>
    <scope>NUCLEOTIDE SEQUENCE [LARGE SCALE GENOMIC DNA]</scope>
    <source>
        <strain evidence="14 15">NST_G2</strain>
    </source>
</reference>
<reference evidence="16" key="1">
    <citation type="submission" date="2016-06" db="UniProtKB">
        <authorList>
            <consortium name="WormBaseParasite"/>
        </authorList>
    </citation>
    <scope>IDENTIFICATION</scope>
</reference>
<keyword evidence="8 10" id="KW-0141">cGMP biosynthesis</keyword>
<dbReference type="GO" id="GO:0004016">
    <property type="term" value="F:adenylate cyclase activity"/>
    <property type="evidence" value="ECO:0007669"/>
    <property type="project" value="TreeGrafter"/>
</dbReference>
<keyword evidence="5" id="KW-1133">Transmembrane helix</keyword>
<dbReference type="AlphaFoldDB" id="A0A183STM5"/>
<dbReference type="Proteomes" id="UP000275846">
    <property type="component" value="Unassembled WGS sequence"/>
</dbReference>
<evidence type="ECO:0000259" key="12">
    <source>
        <dbReference type="PROSITE" id="PS50011"/>
    </source>
</evidence>
<feature type="region of interest" description="Disordered" evidence="11">
    <location>
        <begin position="909"/>
        <end position="928"/>
    </location>
</feature>
<dbReference type="FunFam" id="3.30.70.1230:FF:000030">
    <property type="entry name" value="Si:ch211-215j19.12"/>
    <property type="match status" value="1"/>
</dbReference>
<keyword evidence="15" id="KW-1185">Reference proteome</keyword>
<dbReference type="EC" id="4.6.1.2" evidence="2 10"/>
<sequence>MGIGVDLTAKDVREFVLPVQGCYIREAVHNQALLKALIEADALASLPAGFTVLIGPALPSDCNFVTDWIREGDFADAYGLYQIQYNCRLNKLLQPSVQVAISDQDPMADDLVALSMAIQMSTLMSALDVFLRQYGWQRIAIFYEMSLESLQNRLVAERLQAFFSSLPSSAESLQIVIFRSLRWDSQPGWYLRNSTQPLDAIILLARPPMATFFLSAVSDVTPIREGHIAIIQLDPSSAITYDVLRFWRLVLSHTSGLGAAGQSLFIMSALPAGDGYDASAEILNSNIMVSAASAVAMAVRLTYLNLKGHDGTLPPDVNLFEPLIYEPVYVPVLPNITYRFSREGEFYFDYYDFYFFGLSQKICNGSANSTKMPYDEIFELTAVILWPLNHLVDINLATEQWLTPGISPIPNIDNEHANTVNSDESIADDVVNSYNGVVTYNGTPIYIKRLEVPVLSLKSKLIELLRALREVRNENVNTFVGCYLDMETFNLVYEYCSHGSLRDILETKRVVLDVEFKLSFIKDLVKVSCSHLLWTAPELLRETIGRTVGTQKGDVYSFGIILQEILCCSEPFPDCDLSAQDIVEKVRAGDPPFRPQVNLPEIPHFFKDLMHSSWAENPTLRPTFHDITVQLDQYSSAKKANIIDHMLNMMEMYSDDLESQVRERTLEIEQEKSKTEELIAKMLPPSVAQALVAGNSVPPEAFDEVTIYFSDIVGFTAISAWSTPLQIVDLLNGLYSTFDSTIGKFDVYKVETIGDAYMVASGLPIRNGRQHAGEIATMALELLSVVGTFVIPHMPQIPILLRIGMHSGACVAGVIGLTMPRYCLFGDTINTASRMESSGEECALQATTEGDMKRSIDLFAATYDNFRLHKNMEKTVVMPQTSPITTYNAPRIKVSCAQLKATFTYLGGNLSEAPTRSPKPPKPSDASLRIHVSPSTKAILDELEGYKLEYRGKVTLKGRGDVDTHWLVGKKGFKKPIKKPLQTDGNETQSTGREQGMDTVTGRSKESRPRMQPKTTSIAPHQASFIEGLWYLVLERLP</sequence>
<keyword evidence="7 9" id="KW-0456">Lyase</keyword>
<feature type="domain" description="Guanylate cyclase" evidence="13">
    <location>
        <begin position="706"/>
        <end position="836"/>
    </location>
</feature>
<dbReference type="SMART" id="SM00044">
    <property type="entry name" value="CYCc"/>
    <property type="match status" value="1"/>
</dbReference>
<dbReference type="GO" id="GO:0004383">
    <property type="term" value="F:guanylate cyclase activity"/>
    <property type="evidence" value="ECO:0007669"/>
    <property type="project" value="UniProtKB-EC"/>
</dbReference>
<dbReference type="PANTHER" id="PTHR11920">
    <property type="entry name" value="GUANYLYL CYCLASE"/>
    <property type="match status" value="1"/>
</dbReference>
<dbReference type="GO" id="GO:0005524">
    <property type="term" value="F:ATP binding"/>
    <property type="evidence" value="ECO:0007669"/>
    <property type="project" value="InterPro"/>
</dbReference>
<feature type="domain" description="Protein kinase" evidence="12">
    <location>
        <begin position="356"/>
        <end position="635"/>
    </location>
</feature>
<evidence type="ECO:0000313" key="14">
    <source>
        <dbReference type="EMBL" id="VDL93958.1"/>
    </source>
</evidence>
<evidence type="ECO:0000256" key="10">
    <source>
        <dbReference type="RuleBase" id="RU003431"/>
    </source>
</evidence>
<keyword evidence="6" id="KW-0472">Membrane</keyword>
<dbReference type="InterPro" id="IPR029787">
    <property type="entry name" value="Nucleotide_cyclase"/>
</dbReference>
<gene>
    <name evidence="14" type="ORF">SSLN_LOCUS7573</name>
</gene>
<protein>
    <recommendedName>
        <fullName evidence="2 10">Guanylate cyclase</fullName>
        <ecNumber evidence="2 10">4.6.1.2</ecNumber>
    </recommendedName>
</protein>
<comment type="catalytic activity">
    <reaction evidence="10">
        <text>GTP = 3',5'-cyclic GMP + diphosphate</text>
        <dbReference type="Rhea" id="RHEA:13665"/>
        <dbReference type="ChEBI" id="CHEBI:33019"/>
        <dbReference type="ChEBI" id="CHEBI:37565"/>
        <dbReference type="ChEBI" id="CHEBI:57746"/>
        <dbReference type="EC" id="4.6.1.2"/>
    </reaction>
</comment>
<dbReference type="PROSITE" id="PS50011">
    <property type="entry name" value="PROTEIN_KINASE_DOM"/>
    <property type="match status" value="1"/>
</dbReference>
<dbReference type="InterPro" id="IPR050401">
    <property type="entry name" value="Cyclic_nucleotide_synthase"/>
</dbReference>
<organism evidence="16">
    <name type="scientific">Schistocephalus solidus</name>
    <name type="common">Tapeworm</name>
    <dbReference type="NCBI Taxonomy" id="70667"/>
    <lineage>
        <taxon>Eukaryota</taxon>
        <taxon>Metazoa</taxon>
        <taxon>Spiralia</taxon>
        <taxon>Lophotrochozoa</taxon>
        <taxon>Platyhelminthes</taxon>
        <taxon>Cestoda</taxon>
        <taxon>Eucestoda</taxon>
        <taxon>Diphyllobothriidea</taxon>
        <taxon>Diphyllobothriidae</taxon>
        <taxon>Schistocephalus</taxon>
    </lineage>
</organism>
<dbReference type="InterPro" id="IPR011009">
    <property type="entry name" value="Kinase-like_dom_sf"/>
</dbReference>
<evidence type="ECO:0000256" key="11">
    <source>
        <dbReference type="SAM" id="MobiDB-lite"/>
    </source>
</evidence>
<evidence type="ECO:0000256" key="2">
    <source>
        <dbReference type="ARBA" id="ARBA00012202"/>
    </source>
</evidence>
<dbReference type="InterPro" id="IPR001245">
    <property type="entry name" value="Ser-Thr/Tyr_kinase_cat_dom"/>
</dbReference>
<accession>A0A183STM5</accession>
<dbReference type="PROSITE" id="PS50125">
    <property type="entry name" value="GUANYLATE_CYCLASE_2"/>
    <property type="match status" value="1"/>
</dbReference>
<proteinExistence type="inferred from homology"/>
<keyword evidence="3" id="KW-0812">Transmembrane</keyword>
<dbReference type="OrthoDB" id="1890790at2759"/>
<dbReference type="GO" id="GO:0007168">
    <property type="term" value="P:receptor guanylyl cyclase signaling pathway"/>
    <property type="evidence" value="ECO:0007669"/>
    <property type="project" value="TreeGrafter"/>
</dbReference>
<comment type="subcellular location">
    <subcellularLocation>
        <location evidence="1">Membrane</location>
        <topology evidence="1">Single-pass membrane protein</topology>
    </subcellularLocation>
</comment>
<evidence type="ECO:0000256" key="3">
    <source>
        <dbReference type="ARBA" id="ARBA00022692"/>
    </source>
</evidence>
<dbReference type="Pfam" id="PF00211">
    <property type="entry name" value="Guanylate_cyc"/>
    <property type="match status" value="1"/>
</dbReference>